<evidence type="ECO:0000256" key="1">
    <source>
        <dbReference type="SAM" id="SignalP"/>
    </source>
</evidence>
<dbReference type="InterPro" id="IPR005152">
    <property type="entry name" value="Lipase_secreted"/>
</dbReference>
<proteinExistence type="predicted"/>
<comment type="caution">
    <text evidence="2">The sequence shown here is derived from an EMBL/GenBank/DDBJ whole genome shotgun (WGS) entry which is preliminary data.</text>
</comment>
<name>A0ABW2JDS1_9ACTN</name>
<dbReference type="InterPro" id="IPR029058">
    <property type="entry name" value="AB_hydrolase_fold"/>
</dbReference>
<dbReference type="PIRSF" id="PIRSF029171">
    <property type="entry name" value="Esterase_LipA"/>
    <property type="match status" value="1"/>
</dbReference>
<reference evidence="3" key="1">
    <citation type="journal article" date="2019" name="Int. J. Syst. Evol. Microbiol.">
        <title>The Global Catalogue of Microorganisms (GCM) 10K type strain sequencing project: providing services to taxonomists for standard genome sequencing and annotation.</title>
        <authorList>
            <consortium name="The Broad Institute Genomics Platform"/>
            <consortium name="The Broad Institute Genome Sequencing Center for Infectious Disease"/>
            <person name="Wu L."/>
            <person name="Ma J."/>
        </authorList>
    </citation>
    <scope>NUCLEOTIDE SEQUENCE [LARGE SCALE GENOMIC DNA]</scope>
    <source>
        <strain evidence="3">SYNS20</strain>
    </source>
</reference>
<dbReference type="Gene3D" id="1.10.260.130">
    <property type="match status" value="1"/>
</dbReference>
<protein>
    <submittedName>
        <fullName evidence="2">Lipase family protein</fullName>
    </submittedName>
</protein>
<dbReference type="Proteomes" id="UP001596523">
    <property type="component" value="Unassembled WGS sequence"/>
</dbReference>
<feature type="chain" id="PRO_5045929564" evidence="1">
    <location>
        <begin position="36"/>
        <end position="416"/>
    </location>
</feature>
<evidence type="ECO:0000313" key="3">
    <source>
        <dbReference type="Proteomes" id="UP001596523"/>
    </source>
</evidence>
<accession>A0ABW2JDS1</accession>
<sequence>MPGSHRRHKRLLARVCAALATTGLLAALLVGAAQAGPAEDFYTPPSPLPAGANGDVIKSQPSQYSNAKATRIMYLSRDAKNKRIAVTGTVIVPDKAWAGPGPRPVVAYAPFTAGMGDQCAPSKTLAGESSGDIAATFQNTFVDSLLGKGFAVAQTDYEGLGTPGEHAYVMRLSEAHTVLDVLRAAQRLPGTGLPTDGPLGIMGYSEGGGGAASAAELASSYAPDLDIKGAYAGAAPADKAKLAKSLDGGLYVAFLGYALIGINTSYPESGIVENLANDKGKQLFEAARKTCTIGAVTSYMFTQSSTLTKDGRPVSAYLNQAPFDKIVAENRIGQAKPSMPVLVEHALLDDAIPYENGKQLAKDWCAKGASAEFRDLIAFTPVGAHAMGALSASGNAANWLNDRFAGKPATGNCGKF</sequence>
<keyword evidence="3" id="KW-1185">Reference proteome</keyword>
<dbReference type="RefSeq" id="WP_381828128.1">
    <property type="nucleotide sequence ID" value="NZ_JBHTCF010000002.1"/>
</dbReference>
<keyword evidence="1" id="KW-0732">Signal</keyword>
<feature type="signal peptide" evidence="1">
    <location>
        <begin position="1"/>
        <end position="35"/>
    </location>
</feature>
<dbReference type="PANTHER" id="PTHR34853">
    <property type="match status" value="1"/>
</dbReference>
<dbReference type="PANTHER" id="PTHR34853:SF1">
    <property type="entry name" value="LIPASE 5"/>
    <property type="match status" value="1"/>
</dbReference>
<evidence type="ECO:0000313" key="2">
    <source>
        <dbReference type="EMBL" id="MFC7304185.1"/>
    </source>
</evidence>
<gene>
    <name evidence="2" type="ORF">ACFQVC_08175</name>
</gene>
<dbReference type="SUPFAM" id="SSF53474">
    <property type="entry name" value="alpha/beta-Hydrolases"/>
    <property type="match status" value="1"/>
</dbReference>
<organism evidence="2 3">
    <name type="scientific">Streptomyces monticola</name>
    <dbReference type="NCBI Taxonomy" id="2666263"/>
    <lineage>
        <taxon>Bacteria</taxon>
        <taxon>Bacillati</taxon>
        <taxon>Actinomycetota</taxon>
        <taxon>Actinomycetes</taxon>
        <taxon>Kitasatosporales</taxon>
        <taxon>Streptomycetaceae</taxon>
        <taxon>Streptomyces</taxon>
    </lineage>
</organism>
<dbReference type="Gene3D" id="3.40.50.1820">
    <property type="entry name" value="alpha/beta hydrolase"/>
    <property type="match status" value="1"/>
</dbReference>
<dbReference type="Pfam" id="PF03583">
    <property type="entry name" value="LIP"/>
    <property type="match status" value="1"/>
</dbReference>
<dbReference type="EMBL" id="JBHTCF010000002">
    <property type="protein sequence ID" value="MFC7304185.1"/>
    <property type="molecule type" value="Genomic_DNA"/>
</dbReference>